<dbReference type="InterPro" id="IPR051043">
    <property type="entry name" value="Sulfatase_Mod_Factor_Kinase"/>
</dbReference>
<dbReference type="InterPro" id="IPR005532">
    <property type="entry name" value="SUMF_dom"/>
</dbReference>
<name>A0ABW0Q9L3_9BURK</name>
<evidence type="ECO:0000256" key="3">
    <source>
        <dbReference type="ARBA" id="ARBA00037882"/>
    </source>
</evidence>
<accession>A0ABW0Q9L3</accession>
<protein>
    <submittedName>
        <fullName evidence="6">Selenoneine synthase SenA</fullName>
    </submittedName>
</protein>
<evidence type="ECO:0000256" key="1">
    <source>
        <dbReference type="ARBA" id="ARBA00023002"/>
    </source>
</evidence>
<sequence>MPTDPDSHAPGLPGSHAAAAGLTDSSLIRRAGRALLSLALMDARNHTLHLFGQYQLALEDVGFEVPPFTTLSPPLWELGHIGWFQERWIGRNLQRALGTRCEAGHALLASMEPNADRWWDAEQVSHESRWALDLPDLAHCRGYLLDTLESTLELLEKAGDDDEALYFYRLCLFHEDMRGEALACNAQTLGLPLDKPLQEAFTPAPMALREPLLIPATVWQMGSAPDSGFVFDNEKAQHAISVPEFEIDAQPVTWAQYVEFVGDGGYDRPEFWHPVGWHWLQKLAAGEGRRGPRYVDQIGVASGAVMQTRFGRAMRMLGHQPAMHMSWWEADAWCRWAGRRLPAEVEWEVAAHTAASRGFRWGDVWEWMGTTFRPYPGFSPDPCQAWSQPWFGTHKVLRGASFATRARLKHPKLRNFHLPERDDIFCGFRSCSL</sequence>
<dbReference type="NCBIfam" id="NF041186">
    <property type="entry name" value="SenA"/>
    <property type="match status" value="1"/>
</dbReference>
<reference evidence="7" key="1">
    <citation type="journal article" date="2019" name="Int. J. Syst. Evol. Microbiol.">
        <title>The Global Catalogue of Microorganisms (GCM) 10K type strain sequencing project: providing services to taxonomists for standard genome sequencing and annotation.</title>
        <authorList>
            <consortium name="The Broad Institute Genomics Platform"/>
            <consortium name="The Broad Institute Genome Sequencing Center for Infectious Disease"/>
            <person name="Wu L."/>
            <person name="Ma J."/>
        </authorList>
    </citation>
    <scope>NUCLEOTIDE SEQUENCE [LARGE SCALE GENOMIC DNA]</scope>
    <source>
        <strain evidence="7">CGMCC 4.7277</strain>
    </source>
</reference>
<dbReference type="RefSeq" id="WP_377372038.1">
    <property type="nucleotide sequence ID" value="NZ_JBHSMX010000018.1"/>
</dbReference>
<evidence type="ECO:0000259" key="5">
    <source>
        <dbReference type="Pfam" id="PF12867"/>
    </source>
</evidence>
<evidence type="ECO:0000259" key="4">
    <source>
        <dbReference type="Pfam" id="PF03781"/>
    </source>
</evidence>
<dbReference type="SUPFAM" id="SSF56436">
    <property type="entry name" value="C-type lectin-like"/>
    <property type="match status" value="1"/>
</dbReference>
<dbReference type="Pfam" id="PF12867">
    <property type="entry name" value="DinB_2"/>
    <property type="match status" value="1"/>
</dbReference>
<comment type="caution">
    <text evidence="6">The sequence shown here is derived from an EMBL/GenBank/DDBJ whole genome shotgun (WGS) entry which is preliminary data.</text>
</comment>
<feature type="domain" description="Sulfatase-modifying factor enzyme-like" evidence="4">
    <location>
        <begin position="211"/>
        <end position="363"/>
    </location>
</feature>
<evidence type="ECO:0000313" key="7">
    <source>
        <dbReference type="Proteomes" id="UP001596084"/>
    </source>
</evidence>
<comment type="pathway">
    <text evidence="3">Amino-acid biosynthesis; ergothioneine biosynthesis.</text>
</comment>
<feature type="domain" description="DinB-like" evidence="5">
    <location>
        <begin position="65"/>
        <end position="162"/>
    </location>
</feature>
<dbReference type="NCBIfam" id="TIGR04373">
    <property type="entry name" value="egtB_X_signatur"/>
    <property type="match status" value="1"/>
</dbReference>
<dbReference type="PANTHER" id="PTHR23150">
    <property type="entry name" value="SULFATASE MODIFYING FACTOR 1, 2"/>
    <property type="match status" value="1"/>
</dbReference>
<dbReference type="Pfam" id="PF03781">
    <property type="entry name" value="FGE-sulfatase"/>
    <property type="match status" value="1"/>
</dbReference>
<dbReference type="Gene3D" id="3.90.1580.10">
    <property type="entry name" value="paralog of FGE (formylglycine-generating enzyme)"/>
    <property type="match status" value="2"/>
</dbReference>
<dbReference type="InterPro" id="IPR042095">
    <property type="entry name" value="SUMF_sf"/>
</dbReference>
<organism evidence="6 7">
    <name type="scientific">Polaromonas jejuensis</name>
    <dbReference type="NCBI Taxonomy" id="457502"/>
    <lineage>
        <taxon>Bacteria</taxon>
        <taxon>Pseudomonadati</taxon>
        <taxon>Pseudomonadota</taxon>
        <taxon>Betaproteobacteria</taxon>
        <taxon>Burkholderiales</taxon>
        <taxon>Comamonadaceae</taxon>
        <taxon>Polaromonas</taxon>
    </lineage>
</organism>
<dbReference type="Proteomes" id="UP001596084">
    <property type="component" value="Unassembled WGS sequence"/>
</dbReference>
<dbReference type="InterPro" id="IPR024775">
    <property type="entry name" value="DinB-like"/>
</dbReference>
<proteinExistence type="predicted"/>
<dbReference type="EMBL" id="JBHSMX010000018">
    <property type="protein sequence ID" value="MFC5521556.1"/>
    <property type="molecule type" value="Genomic_DNA"/>
</dbReference>
<evidence type="ECO:0000313" key="6">
    <source>
        <dbReference type="EMBL" id="MFC5521556.1"/>
    </source>
</evidence>
<dbReference type="InterPro" id="IPR016187">
    <property type="entry name" value="CTDL_fold"/>
</dbReference>
<keyword evidence="7" id="KW-1185">Reference proteome</keyword>
<gene>
    <name evidence="6" type="primary">senA</name>
    <name evidence="6" type="ORF">ACFPP7_11600</name>
</gene>
<evidence type="ECO:0000256" key="2">
    <source>
        <dbReference type="ARBA" id="ARBA00023004"/>
    </source>
</evidence>
<keyword evidence="1" id="KW-0560">Oxidoreductase</keyword>
<dbReference type="InterPro" id="IPR030809">
    <property type="entry name" value="EgtB_signatur"/>
</dbReference>
<keyword evidence="2" id="KW-0408">Iron</keyword>